<feature type="active site" evidence="2 3">
    <location>
        <position position="302"/>
    </location>
</feature>
<feature type="binding site" evidence="2">
    <location>
        <position position="332"/>
    </location>
    <ligand>
        <name>substrate</name>
    </ligand>
</feature>
<dbReference type="Proteomes" id="UP000808337">
    <property type="component" value="Unassembled WGS sequence"/>
</dbReference>
<keyword evidence="2" id="KW-0028">Amino-acid biosynthesis</keyword>
<protein>
    <recommendedName>
        <fullName evidence="2">Homoserine O-acetyltransferase</fullName>
        <shortName evidence="2">HAT</shortName>
        <ecNumber evidence="2">2.3.1.31</ecNumber>
    </recommendedName>
    <alternativeName>
        <fullName evidence="2">Homoserine transacetylase</fullName>
        <shortName evidence="2">HTA</shortName>
    </alternativeName>
</protein>
<dbReference type="InterPro" id="IPR008220">
    <property type="entry name" value="HAT_MetX-like"/>
</dbReference>
<comment type="similarity">
    <text evidence="2">Belongs to the AB hydrolase superfamily. MetX family.</text>
</comment>
<gene>
    <name evidence="5" type="primary">metX</name>
    <name evidence="2" type="synonym">metXA</name>
    <name evidence="5" type="ORF">IPP15_22310</name>
</gene>
<keyword evidence="1 2" id="KW-0808">Transferase</keyword>
<comment type="subcellular location">
    <subcellularLocation>
        <location evidence="2">Cytoplasm</location>
    </subcellularLocation>
</comment>
<comment type="caution">
    <text evidence="5">The sequence shown here is derived from an EMBL/GenBank/DDBJ whole genome shotgun (WGS) entry which is preliminary data.</text>
</comment>
<comment type="function">
    <text evidence="2">Transfers an acetyl group from acetyl-CoA to L-homoserine, forming acetyl-L-homoserine.</text>
</comment>
<dbReference type="InterPro" id="IPR029058">
    <property type="entry name" value="AB_hydrolase_fold"/>
</dbReference>
<feature type="active site" description="Nucleophile" evidence="2 3">
    <location>
        <position position="149"/>
    </location>
</feature>
<dbReference type="GO" id="GO:0009092">
    <property type="term" value="P:homoserine metabolic process"/>
    <property type="evidence" value="ECO:0007669"/>
    <property type="project" value="TreeGrafter"/>
</dbReference>
<evidence type="ECO:0000256" key="1">
    <source>
        <dbReference type="ARBA" id="ARBA00022679"/>
    </source>
</evidence>
<dbReference type="PANTHER" id="PTHR32268">
    <property type="entry name" value="HOMOSERINE O-ACETYLTRANSFERASE"/>
    <property type="match status" value="1"/>
</dbReference>
<comment type="subunit">
    <text evidence="2">Homodimer.</text>
</comment>
<evidence type="ECO:0000256" key="2">
    <source>
        <dbReference type="HAMAP-Rule" id="MF_00296"/>
    </source>
</evidence>
<dbReference type="SUPFAM" id="SSF53474">
    <property type="entry name" value="alpha/beta-Hydrolases"/>
    <property type="match status" value="1"/>
</dbReference>
<dbReference type="AlphaFoldDB" id="A0A9D7SZW2"/>
<feature type="binding site" evidence="2">
    <location>
        <position position="215"/>
    </location>
    <ligand>
        <name>substrate</name>
    </ligand>
</feature>
<dbReference type="GO" id="GO:0004414">
    <property type="term" value="F:homoserine O-acetyltransferase activity"/>
    <property type="evidence" value="ECO:0007669"/>
    <property type="project" value="UniProtKB-UniRule"/>
</dbReference>
<keyword evidence="2 5" id="KW-0012">Acyltransferase</keyword>
<dbReference type="InterPro" id="IPR000073">
    <property type="entry name" value="AB_hydrolase_1"/>
</dbReference>
<feature type="domain" description="AB hydrolase-1" evidence="4">
    <location>
        <begin position="54"/>
        <end position="335"/>
    </location>
</feature>
<evidence type="ECO:0000313" key="6">
    <source>
        <dbReference type="Proteomes" id="UP000808337"/>
    </source>
</evidence>
<keyword evidence="2" id="KW-0486">Methionine biosynthesis</keyword>
<feature type="active site" evidence="2 3">
    <location>
        <position position="331"/>
    </location>
</feature>
<dbReference type="NCBIfam" id="TIGR01392">
    <property type="entry name" value="homoserO_Ac_trn"/>
    <property type="match status" value="1"/>
</dbReference>
<dbReference type="GO" id="GO:0005737">
    <property type="term" value="C:cytoplasm"/>
    <property type="evidence" value="ECO:0007669"/>
    <property type="project" value="UniProtKB-SubCell"/>
</dbReference>
<accession>A0A9D7SZW2</accession>
<dbReference type="EMBL" id="JADKGY010000032">
    <property type="protein sequence ID" value="MBK9985057.1"/>
    <property type="molecule type" value="Genomic_DNA"/>
</dbReference>
<dbReference type="Gene3D" id="3.40.50.1820">
    <property type="entry name" value="alpha/beta hydrolase"/>
    <property type="match status" value="1"/>
</dbReference>
<comment type="caution">
    <text evidence="2">Lacks conserved residue(s) required for the propagation of feature annotation.</text>
</comment>
<dbReference type="Pfam" id="PF00561">
    <property type="entry name" value="Abhydrolase_1"/>
    <property type="match status" value="1"/>
</dbReference>
<evidence type="ECO:0000313" key="5">
    <source>
        <dbReference type="EMBL" id="MBK9985057.1"/>
    </source>
</evidence>
<dbReference type="GO" id="GO:0009086">
    <property type="term" value="P:methionine biosynthetic process"/>
    <property type="evidence" value="ECO:0007669"/>
    <property type="project" value="UniProtKB-UniRule"/>
</dbReference>
<name>A0A9D7SZW2_9BACT</name>
<organism evidence="5 6">
    <name type="scientific">Candidatus Opimibacter skivensis</name>
    <dbReference type="NCBI Taxonomy" id="2982028"/>
    <lineage>
        <taxon>Bacteria</taxon>
        <taxon>Pseudomonadati</taxon>
        <taxon>Bacteroidota</taxon>
        <taxon>Saprospiria</taxon>
        <taxon>Saprospirales</taxon>
        <taxon>Saprospiraceae</taxon>
        <taxon>Candidatus Opimibacter</taxon>
    </lineage>
</organism>
<dbReference type="PIRSF" id="PIRSF000443">
    <property type="entry name" value="Homoser_Ac_trans"/>
    <property type="match status" value="1"/>
</dbReference>
<proteinExistence type="inferred from homology"/>
<dbReference type="PANTHER" id="PTHR32268:SF11">
    <property type="entry name" value="HOMOSERINE O-ACETYLTRANSFERASE"/>
    <property type="match status" value="1"/>
</dbReference>
<comment type="pathway">
    <text evidence="2">Amino-acid biosynthesis; L-methionine biosynthesis via de novo pathway; O-acetyl-L-homoserine from L-homoserine: step 1/1.</text>
</comment>
<keyword evidence="2" id="KW-0963">Cytoplasm</keyword>
<evidence type="ECO:0000259" key="4">
    <source>
        <dbReference type="Pfam" id="PF00561"/>
    </source>
</evidence>
<reference evidence="5 6" key="1">
    <citation type="submission" date="2020-10" db="EMBL/GenBank/DDBJ databases">
        <title>Connecting structure to function with the recovery of over 1000 high-quality activated sludge metagenome-assembled genomes encoding full-length rRNA genes using long-read sequencing.</title>
        <authorList>
            <person name="Singleton C.M."/>
            <person name="Petriglieri F."/>
            <person name="Kristensen J.M."/>
            <person name="Kirkegaard R.H."/>
            <person name="Michaelsen T.Y."/>
            <person name="Andersen M.H."/>
            <person name="Karst S.M."/>
            <person name="Dueholm M.S."/>
            <person name="Nielsen P.H."/>
            <person name="Albertsen M."/>
        </authorList>
    </citation>
    <scope>NUCLEOTIDE SEQUENCE [LARGE SCALE GENOMIC DNA]</scope>
    <source>
        <strain evidence="5">Ribe_18-Q3-R11-54_MAXAC.273</strain>
    </source>
</reference>
<sequence>MSIGPEYKLPVEIPGLQFFRYHESFKLDLGGTLWDGITIAYHTYGQLNAKKDNVIWVCHALTANSNVADWWSGLFGENKLFDPSKYFVVCANILGSCYGTTGPRSIDPSEGEPYGMTWPVITIRDWVQAHDKLRVHLGIEEISLCIGGSCGGHQVLEFAYLIPDRIKHMGLLVTSARETAWVIAGHEAQRLAMQADPTLEGNDDHSGLDGMRAARGMALLGYRTIQSYIDTQTDDDDVVNDQKAARYIRHQGEKLVKRFYPHCYWSLTKSLDTHHIGRGRGSIPEVLQSMKMKATIIAIDSDRLIPVAEQELLAKYLPNVELHILHSMYGHDGFLMETEKINDIFQAAFVGVFSNNK</sequence>
<dbReference type="EC" id="2.3.1.31" evidence="2"/>
<evidence type="ECO:0000256" key="3">
    <source>
        <dbReference type="PIRSR" id="PIRSR000443-1"/>
    </source>
</evidence>
<comment type="catalytic activity">
    <reaction evidence="2">
        <text>L-homoserine + acetyl-CoA = O-acetyl-L-homoserine + CoA</text>
        <dbReference type="Rhea" id="RHEA:13701"/>
        <dbReference type="ChEBI" id="CHEBI:57287"/>
        <dbReference type="ChEBI" id="CHEBI:57288"/>
        <dbReference type="ChEBI" id="CHEBI:57476"/>
        <dbReference type="ChEBI" id="CHEBI:57716"/>
        <dbReference type="EC" id="2.3.1.31"/>
    </reaction>
</comment>
<dbReference type="HAMAP" id="MF_00296">
    <property type="entry name" value="MetX_acyltransf"/>
    <property type="match status" value="1"/>
</dbReference>